<accession>A0A158F9W3</accession>
<name>A0A158F9W3_9BURK</name>
<dbReference type="AlphaFoldDB" id="A0A158F9W3"/>
<sequence>MPSLVWRIRALVRRAKREGGHAALYCVLSQSTREQEFWRGELPEEGLRPPLATKRAAAAQPWGHMRKRPRHAVNQTRRAARTARETPGMRPMTIRRAGQPCAKRAAFLLMLLSRWRSARNPRESSVTDDVEAAARPRWQIVGVECSRRPALGVSPHLRRSSRFAHSSAAAFPVDVCSQSASFDIRSRSIPLDTRAGRG</sequence>
<evidence type="ECO:0000256" key="1">
    <source>
        <dbReference type="SAM" id="MobiDB-lite"/>
    </source>
</evidence>
<dbReference type="Proteomes" id="UP000054770">
    <property type="component" value="Unassembled WGS sequence"/>
</dbReference>
<evidence type="ECO:0000313" key="2">
    <source>
        <dbReference type="EMBL" id="SAL16531.1"/>
    </source>
</evidence>
<proteinExistence type="predicted"/>
<protein>
    <submittedName>
        <fullName evidence="2">Uncharacterized protein</fullName>
    </submittedName>
</protein>
<keyword evidence="3" id="KW-1185">Reference proteome</keyword>
<dbReference type="EMBL" id="FCON02000003">
    <property type="protein sequence ID" value="SAL16531.1"/>
    <property type="molecule type" value="Genomic_DNA"/>
</dbReference>
<feature type="region of interest" description="Disordered" evidence="1">
    <location>
        <begin position="58"/>
        <end position="86"/>
    </location>
</feature>
<comment type="caution">
    <text evidence="2">The sequence shown here is derived from an EMBL/GenBank/DDBJ whole genome shotgun (WGS) entry which is preliminary data.</text>
</comment>
<reference evidence="2" key="1">
    <citation type="submission" date="2016-01" db="EMBL/GenBank/DDBJ databases">
        <authorList>
            <person name="Peeters C."/>
        </authorList>
    </citation>
    <scope>NUCLEOTIDE SEQUENCE [LARGE SCALE GENOMIC DNA]</scope>
    <source>
        <strain evidence="2">LMG 22940</strain>
    </source>
</reference>
<evidence type="ECO:0000313" key="3">
    <source>
        <dbReference type="Proteomes" id="UP000054770"/>
    </source>
</evidence>
<gene>
    <name evidence="2" type="ORF">AWB68_00423</name>
</gene>
<organism evidence="2 3">
    <name type="scientific">Caballeronia choica</name>
    <dbReference type="NCBI Taxonomy" id="326476"/>
    <lineage>
        <taxon>Bacteria</taxon>
        <taxon>Pseudomonadati</taxon>
        <taxon>Pseudomonadota</taxon>
        <taxon>Betaproteobacteria</taxon>
        <taxon>Burkholderiales</taxon>
        <taxon>Burkholderiaceae</taxon>
        <taxon>Caballeronia</taxon>
    </lineage>
</organism>